<reference evidence="2" key="2">
    <citation type="submission" date="2021-02" db="EMBL/GenBank/DDBJ databases">
        <authorList>
            <person name="Kimball J.A."/>
            <person name="Haas M.W."/>
            <person name="Macchietto M."/>
            <person name="Kono T."/>
            <person name="Duquette J."/>
            <person name="Shao M."/>
        </authorList>
    </citation>
    <scope>NUCLEOTIDE SEQUENCE</scope>
    <source>
        <tissue evidence="2">Fresh leaf tissue</tissue>
    </source>
</reference>
<gene>
    <name evidence="2" type="ORF">GUJ93_ZPchr0005g14664</name>
</gene>
<organism evidence="2 3">
    <name type="scientific">Zizania palustris</name>
    <name type="common">Northern wild rice</name>
    <dbReference type="NCBI Taxonomy" id="103762"/>
    <lineage>
        <taxon>Eukaryota</taxon>
        <taxon>Viridiplantae</taxon>
        <taxon>Streptophyta</taxon>
        <taxon>Embryophyta</taxon>
        <taxon>Tracheophyta</taxon>
        <taxon>Spermatophyta</taxon>
        <taxon>Magnoliopsida</taxon>
        <taxon>Liliopsida</taxon>
        <taxon>Poales</taxon>
        <taxon>Poaceae</taxon>
        <taxon>BOP clade</taxon>
        <taxon>Oryzoideae</taxon>
        <taxon>Oryzeae</taxon>
        <taxon>Zizaniinae</taxon>
        <taxon>Zizania</taxon>
    </lineage>
</organism>
<dbReference type="AlphaFoldDB" id="A0A8J5SEX5"/>
<comment type="caution">
    <text evidence="2">The sequence shown here is derived from an EMBL/GenBank/DDBJ whole genome shotgun (WGS) entry which is preliminary data.</text>
</comment>
<evidence type="ECO:0000313" key="3">
    <source>
        <dbReference type="Proteomes" id="UP000729402"/>
    </source>
</evidence>
<reference evidence="2" key="1">
    <citation type="journal article" date="2021" name="bioRxiv">
        <title>Whole Genome Assembly and Annotation of Northern Wild Rice, Zizania palustris L., Supports a Whole Genome Duplication in the Zizania Genus.</title>
        <authorList>
            <person name="Haas M."/>
            <person name="Kono T."/>
            <person name="Macchietto M."/>
            <person name="Millas R."/>
            <person name="McGilp L."/>
            <person name="Shao M."/>
            <person name="Duquette J."/>
            <person name="Hirsch C.N."/>
            <person name="Kimball J."/>
        </authorList>
    </citation>
    <scope>NUCLEOTIDE SEQUENCE</scope>
    <source>
        <tissue evidence="2">Fresh leaf tissue</tissue>
    </source>
</reference>
<dbReference type="Proteomes" id="UP000729402">
    <property type="component" value="Unassembled WGS sequence"/>
</dbReference>
<dbReference type="InterPro" id="IPR045882">
    <property type="entry name" value="GPT1/2"/>
</dbReference>
<dbReference type="EMBL" id="JAAALK010000284">
    <property type="protein sequence ID" value="KAG8067002.1"/>
    <property type="molecule type" value="Genomic_DNA"/>
</dbReference>
<dbReference type="PANTHER" id="PTHR33737:SF22">
    <property type="entry name" value="OS05G0121800 PROTEIN"/>
    <property type="match status" value="1"/>
</dbReference>
<protein>
    <submittedName>
        <fullName evidence="2">Uncharacterized protein</fullName>
    </submittedName>
</protein>
<dbReference type="GO" id="GO:0008017">
    <property type="term" value="F:microtubule binding"/>
    <property type="evidence" value="ECO:0007669"/>
    <property type="project" value="InterPro"/>
</dbReference>
<dbReference type="PANTHER" id="PTHR33737">
    <property type="entry name" value="OS05G0121800 PROTEIN"/>
    <property type="match status" value="1"/>
</dbReference>
<accession>A0A8J5SEX5</accession>
<evidence type="ECO:0000313" key="2">
    <source>
        <dbReference type="EMBL" id="KAG8067002.1"/>
    </source>
</evidence>
<sequence>MHYEYKECVRDCDEAVERGRELRADNKLVARALSREASALLKLATCAADYDPAIRALQQSLAEHYSDETLAKLEEAEGSRKGIKEKERLDQEAADHHHDRGFGLPTASVAGRPLGLMEALSLIYVAAEDDILLDLASPPQLHRDPPKSGYPVGAASDPEAGQVVDPCGATEQLHEQSESPKQRKGKAGVNLRKSMAWDNAFFTSEGVLDTEELAVANSTFRKARCSRLPGISEELRRSGESTDSTIESESWVLESLQTELFDNVRASIQRSLSKPEKAPCVTAATTKLPKSATIVHRVAAKKGADLMPKTRPPISTSHGVVGGKQRPQTTLKEPGAARVALPGSTEAKPSLKPMRALPRVATMREPTNTTMASGISIKRSSTGGVVNKQAAGKSANIAASMHSQPAGVMKSSSTSKSCALASTATATSIDNIPGPKAKSSILSNKNRTAQRIPIRSSSRTDINKVNPARALKNKIPSRGHSDRAPPSISPNSYLDSMSSVLSGASAASTVGKMSHTSESFSTVFFIVPFT</sequence>
<feature type="compositionally biased region" description="Basic and acidic residues" evidence="1">
    <location>
        <begin position="76"/>
        <end position="101"/>
    </location>
</feature>
<feature type="region of interest" description="Disordered" evidence="1">
    <location>
        <begin position="137"/>
        <end position="164"/>
    </location>
</feature>
<proteinExistence type="predicted"/>
<feature type="region of interest" description="Disordered" evidence="1">
    <location>
        <begin position="76"/>
        <end position="105"/>
    </location>
</feature>
<dbReference type="OrthoDB" id="1931260at2759"/>
<evidence type="ECO:0000256" key="1">
    <source>
        <dbReference type="SAM" id="MobiDB-lite"/>
    </source>
</evidence>
<feature type="region of interest" description="Disordered" evidence="1">
    <location>
        <begin position="306"/>
        <end position="332"/>
    </location>
</feature>
<name>A0A8J5SEX5_ZIZPA</name>
<feature type="region of interest" description="Disordered" evidence="1">
    <location>
        <begin position="468"/>
        <end position="491"/>
    </location>
</feature>
<keyword evidence="3" id="KW-1185">Reference proteome</keyword>